<dbReference type="InterPro" id="IPR014054">
    <property type="entry name" value="Phage_regulatory_Rha"/>
</dbReference>
<evidence type="ECO:0000313" key="2">
    <source>
        <dbReference type="EMBL" id="AZT38216.1"/>
    </source>
</evidence>
<dbReference type="EMBL" id="CP034698">
    <property type="protein sequence ID" value="AZT42864.1"/>
    <property type="molecule type" value="Genomic_DNA"/>
</dbReference>
<name>A0A3T0C0M3_SALET</name>
<organism evidence="2">
    <name type="scientific">Salmonella enterica subsp. enterica serovar Karamoja</name>
    <dbReference type="NCBI Taxonomy" id="2500153"/>
    <lineage>
        <taxon>Bacteria</taxon>
        <taxon>Pseudomonadati</taxon>
        <taxon>Pseudomonadota</taxon>
        <taxon>Gammaproteobacteria</taxon>
        <taxon>Enterobacterales</taxon>
        <taxon>Enterobacteriaceae</taxon>
        <taxon>Salmonella</taxon>
    </lineage>
</organism>
<keyword evidence="1" id="KW-0175">Coiled coil</keyword>
<protein>
    <submittedName>
        <fullName evidence="2">Transcriptional regulator</fullName>
    </submittedName>
</protein>
<sequence length="245" mass="28184">MTALKIADQRSHVTMSSREIAKLTRKEHKHVIRDIWEMLNDLYSITKDGPDLGHKKNQMVTLTDGVDVTIDSRSYVSNFRLDKPHVECLLTGYSAVLRMTVIKHIYKLEEQVNRRSLPGNYKEALLALVQAETEKEQIALERDQAIETKAWIGEKREATAMATASAAVREKNKLAERLGESKNYAAIIPVEKKLDRKFKWQPLLKWCRENDVTPHDVDDPRFGSVKSWPRAAWLAVYGVDLRKLF</sequence>
<proteinExistence type="predicted"/>
<feature type="coiled-coil region" evidence="1">
    <location>
        <begin position="121"/>
        <end position="148"/>
    </location>
</feature>
<dbReference type="RefSeq" id="WP_405050138.1">
    <property type="nucleotide sequence ID" value="NZ_CP034698.1"/>
</dbReference>
<evidence type="ECO:0000256" key="1">
    <source>
        <dbReference type="SAM" id="Coils"/>
    </source>
</evidence>
<accession>A0A3T0C0M3</accession>
<dbReference type="EMBL" id="CP034709">
    <property type="protein sequence ID" value="AZT38216.1"/>
    <property type="molecule type" value="Genomic_DNA"/>
</dbReference>
<dbReference type="Pfam" id="PF09669">
    <property type="entry name" value="Phage_pRha"/>
    <property type="match status" value="1"/>
</dbReference>
<evidence type="ECO:0000313" key="3">
    <source>
        <dbReference type="EMBL" id="AZT42864.1"/>
    </source>
</evidence>
<reference evidence="2" key="1">
    <citation type="submission" date="2018-12" db="EMBL/GenBank/DDBJ databases">
        <title>Complete genome sequences of twenty non-typhoidal Salmonella isolates from Rwanda.</title>
        <authorList>
            <person name="Byukusenge M."/>
            <person name="Li L."/>
            <person name="Subhashinie K."/>
            <person name="Nzayirambaho M."/>
            <person name="Kuchipudi S.V."/>
            <person name="Jayarao B.M."/>
        </authorList>
    </citation>
    <scope>NUCLEOTIDE SEQUENCE</scope>
    <source>
        <strain evidence="2">RSE21</strain>
        <strain evidence="3">RSE40</strain>
    </source>
</reference>
<dbReference type="AlphaFoldDB" id="A0A3T0C0M3"/>
<gene>
    <name evidence="3" type="ORF">EL007_16810</name>
    <name evidence="2" type="ORF">ELZ88_16795</name>
</gene>